<dbReference type="EMBL" id="JAINDJ010000003">
    <property type="protein sequence ID" value="KAG9454760.1"/>
    <property type="molecule type" value="Genomic_DNA"/>
</dbReference>
<reference evidence="3 4" key="1">
    <citation type="submission" date="2021-07" db="EMBL/GenBank/DDBJ databases">
        <title>The Aristolochia fimbriata genome: insights into angiosperm evolution, floral development and chemical biosynthesis.</title>
        <authorList>
            <person name="Jiao Y."/>
        </authorList>
    </citation>
    <scope>NUCLEOTIDE SEQUENCE [LARGE SCALE GENOMIC DNA]</scope>
    <source>
        <strain evidence="3">IBCAS-2021</strain>
        <tissue evidence="3">Leaf</tissue>
    </source>
</reference>
<dbReference type="AlphaFoldDB" id="A0AAV7F0V9"/>
<sequence>MAIKRSFSSSRKIASVVDDPKRQKKEEEEICKKIQCSSPATDHQEAAFRLMQETDAYYCGLIRPIKTREISLHVYQGLKLYWPEKVIAVPHISCFVVDESSSGNGNSTTVVKELQMKLENMEAEIRSDQQKFRVLIFLRCSSGSRTQTTTFNLLCKVIHDLVYLME</sequence>
<feature type="compositionally biased region" description="Polar residues" evidence="2">
    <location>
        <begin position="1"/>
        <end position="12"/>
    </location>
</feature>
<comment type="caution">
    <text evidence="3">The sequence shown here is derived from an EMBL/GenBank/DDBJ whole genome shotgun (WGS) entry which is preliminary data.</text>
</comment>
<evidence type="ECO:0000256" key="2">
    <source>
        <dbReference type="SAM" id="MobiDB-lite"/>
    </source>
</evidence>
<accession>A0AAV7F0V9</accession>
<evidence type="ECO:0000313" key="3">
    <source>
        <dbReference type="EMBL" id="KAG9454760.1"/>
    </source>
</evidence>
<proteinExistence type="predicted"/>
<dbReference type="Proteomes" id="UP000825729">
    <property type="component" value="Unassembled WGS sequence"/>
</dbReference>
<name>A0AAV7F0V9_ARIFI</name>
<organism evidence="3 4">
    <name type="scientific">Aristolochia fimbriata</name>
    <name type="common">White veined hardy Dutchman's pipe vine</name>
    <dbReference type="NCBI Taxonomy" id="158543"/>
    <lineage>
        <taxon>Eukaryota</taxon>
        <taxon>Viridiplantae</taxon>
        <taxon>Streptophyta</taxon>
        <taxon>Embryophyta</taxon>
        <taxon>Tracheophyta</taxon>
        <taxon>Spermatophyta</taxon>
        <taxon>Magnoliopsida</taxon>
        <taxon>Magnoliidae</taxon>
        <taxon>Piperales</taxon>
        <taxon>Aristolochiaceae</taxon>
        <taxon>Aristolochia</taxon>
    </lineage>
</organism>
<gene>
    <name evidence="3" type="ORF">H6P81_007664</name>
</gene>
<evidence type="ECO:0000313" key="4">
    <source>
        <dbReference type="Proteomes" id="UP000825729"/>
    </source>
</evidence>
<keyword evidence="4" id="KW-1185">Reference proteome</keyword>
<feature type="coiled-coil region" evidence="1">
    <location>
        <begin position="104"/>
        <end position="131"/>
    </location>
</feature>
<evidence type="ECO:0000256" key="1">
    <source>
        <dbReference type="SAM" id="Coils"/>
    </source>
</evidence>
<keyword evidence="1" id="KW-0175">Coiled coil</keyword>
<protein>
    <submittedName>
        <fullName evidence="3">Uncharacterized protein</fullName>
    </submittedName>
</protein>
<feature type="region of interest" description="Disordered" evidence="2">
    <location>
        <begin position="1"/>
        <end position="25"/>
    </location>
</feature>